<evidence type="ECO:0000313" key="2">
    <source>
        <dbReference type="Proteomes" id="UP001341840"/>
    </source>
</evidence>
<comment type="caution">
    <text evidence="1">The sequence shown here is derived from an EMBL/GenBank/DDBJ whole genome shotgun (WGS) entry which is preliminary data.</text>
</comment>
<proteinExistence type="predicted"/>
<accession>A0ABU6RT12</accession>
<dbReference type="Proteomes" id="UP001341840">
    <property type="component" value="Unassembled WGS sequence"/>
</dbReference>
<evidence type="ECO:0008006" key="3">
    <source>
        <dbReference type="Google" id="ProtNLM"/>
    </source>
</evidence>
<sequence>MVKSNEKSEERQKQQWLATATAIATPVVTGAAMEDDGQRTTAMARSTTVLVDDGGRASRNRVRGKEFWIVNLKIEIDGSKKVKDNLKLAGSDKIQKEVGLRYEHLEIVCTYCAHIDHEARHCQLFLQHSSDKQIQPDAIGEWVKTNQIGRRIERKAETNLDSGKFPNVSF</sequence>
<protein>
    <recommendedName>
        <fullName evidence="3">Zinc knuckle CX2CX4HX4C domain-containing protein</fullName>
    </recommendedName>
</protein>
<reference evidence="1 2" key="1">
    <citation type="journal article" date="2023" name="Plants (Basel)">
        <title>Bridging the Gap: Combining Genomics and Transcriptomics Approaches to Understand Stylosanthes scabra, an Orphan Legume from the Brazilian Caatinga.</title>
        <authorList>
            <person name="Ferreira-Neto J.R.C."/>
            <person name="da Silva M.D."/>
            <person name="Binneck E."/>
            <person name="de Melo N.F."/>
            <person name="da Silva R.H."/>
            <person name="de Melo A.L.T.M."/>
            <person name="Pandolfi V."/>
            <person name="Bustamante F.O."/>
            <person name="Brasileiro-Vidal A.C."/>
            <person name="Benko-Iseppon A.M."/>
        </authorList>
    </citation>
    <scope>NUCLEOTIDE SEQUENCE [LARGE SCALE GENOMIC DNA]</scope>
    <source>
        <tissue evidence="1">Leaves</tissue>
    </source>
</reference>
<name>A0ABU6RT12_9FABA</name>
<organism evidence="1 2">
    <name type="scientific">Stylosanthes scabra</name>
    <dbReference type="NCBI Taxonomy" id="79078"/>
    <lineage>
        <taxon>Eukaryota</taxon>
        <taxon>Viridiplantae</taxon>
        <taxon>Streptophyta</taxon>
        <taxon>Embryophyta</taxon>
        <taxon>Tracheophyta</taxon>
        <taxon>Spermatophyta</taxon>
        <taxon>Magnoliopsida</taxon>
        <taxon>eudicotyledons</taxon>
        <taxon>Gunneridae</taxon>
        <taxon>Pentapetalae</taxon>
        <taxon>rosids</taxon>
        <taxon>fabids</taxon>
        <taxon>Fabales</taxon>
        <taxon>Fabaceae</taxon>
        <taxon>Papilionoideae</taxon>
        <taxon>50 kb inversion clade</taxon>
        <taxon>dalbergioids sensu lato</taxon>
        <taxon>Dalbergieae</taxon>
        <taxon>Pterocarpus clade</taxon>
        <taxon>Stylosanthes</taxon>
    </lineage>
</organism>
<gene>
    <name evidence="1" type="ORF">PIB30_086353</name>
</gene>
<keyword evidence="2" id="KW-1185">Reference proteome</keyword>
<evidence type="ECO:0000313" key="1">
    <source>
        <dbReference type="EMBL" id="MED6127256.1"/>
    </source>
</evidence>
<dbReference type="EMBL" id="JASCZI010031685">
    <property type="protein sequence ID" value="MED6127256.1"/>
    <property type="molecule type" value="Genomic_DNA"/>
</dbReference>